<sequence>MEKEVIQVALENLHKTVGIEAFWQNNGPLDGVLNFTLNGQVFTFVVEIKREPRTYQLQQIEEHYLQPARKLLP</sequence>
<name>A0A937KBR6_9BACT</name>
<protein>
    <submittedName>
        <fullName evidence="1">Uncharacterized protein</fullName>
    </submittedName>
</protein>
<dbReference type="EMBL" id="JAEUGD010000042">
    <property type="protein sequence ID" value="MBL6447286.1"/>
    <property type="molecule type" value="Genomic_DNA"/>
</dbReference>
<evidence type="ECO:0000313" key="1">
    <source>
        <dbReference type="EMBL" id="MBL6447286.1"/>
    </source>
</evidence>
<evidence type="ECO:0000313" key="2">
    <source>
        <dbReference type="Proteomes" id="UP000614216"/>
    </source>
</evidence>
<dbReference type="Proteomes" id="UP000614216">
    <property type="component" value="Unassembled WGS sequence"/>
</dbReference>
<comment type="caution">
    <text evidence="1">The sequence shown here is derived from an EMBL/GenBank/DDBJ whole genome shotgun (WGS) entry which is preliminary data.</text>
</comment>
<organism evidence="1 2">
    <name type="scientific">Fulvivirga marina</name>
    <dbReference type="NCBI Taxonomy" id="2494733"/>
    <lineage>
        <taxon>Bacteria</taxon>
        <taxon>Pseudomonadati</taxon>
        <taxon>Bacteroidota</taxon>
        <taxon>Cytophagia</taxon>
        <taxon>Cytophagales</taxon>
        <taxon>Fulvivirgaceae</taxon>
        <taxon>Fulvivirga</taxon>
    </lineage>
</organism>
<dbReference type="RefSeq" id="WP_202856802.1">
    <property type="nucleotide sequence ID" value="NZ_JAEUGD010000042.1"/>
</dbReference>
<keyword evidence="2" id="KW-1185">Reference proteome</keyword>
<gene>
    <name evidence="1" type="ORF">JMN32_13285</name>
</gene>
<reference evidence="1" key="1">
    <citation type="submission" date="2021-01" db="EMBL/GenBank/DDBJ databases">
        <title>Fulvivirga kasyanovii gen. nov., sp nov., a novel member of the phylum Bacteroidetes isolated from seawater in a mussel farm.</title>
        <authorList>
            <person name="Zhao L.-H."/>
            <person name="Wang Z.-J."/>
        </authorList>
    </citation>
    <scope>NUCLEOTIDE SEQUENCE</scope>
    <source>
        <strain evidence="1">29W222</strain>
    </source>
</reference>
<accession>A0A937KBR6</accession>
<proteinExistence type="predicted"/>
<dbReference type="AlphaFoldDB" id="A0A937KBR6"/>